<keyword evidence="5" id="KW-0406">Ion transport</keyword>
<feature type="transmembrane region" description="Helical" evidence="2">
    <location>
        <begin position="68"/>
        <end position="93"/>
    </location>
</feature>
<feature type="transmembrane region" description="Helical" evidence="2">
    <location>
        <begin position="38"/>
        <end position="56"/>
    </location>
</feature>
<dbReference type="AlphaFoldDB" id="A0A5B9QPQ8"/>
<keyword evidence="2" id="KW-0812">Transmembrane</keyword>
<keyword evidence="2" id="KW-0472">Membrane</keyword>
<evidence type="ECO:0000256" key="1">
    <source>
        <dbReference type="ARBA" id="ARBA00004651"/>
    </source>
</evidence>
<dbReference type="GO" id="GO:0005886">
    <property type="term" value="C:plasma membrane"/>
    <property type="evidence" value="ECO:0007669"/>
    <property type="project" value="UniProtKB-SubCell"/>
</dbReference>
<dbReference type="OrthoDB" id="9785285at2"/>
<name>A0A5B9QPQ8_9BACT</name>
<dbReference type="EMBL" id="CP042914">
    <property type="protein sequence ID" value="QEG39660.1"/>
    <property type="molecule type" value="Genomic_DNA"/>
</dbReference>
<dbReference type="Proteomes" id="UP000325286">
    <property type="component" value="Chromosome"/>
</dbReference>
<gene>
    <name evidence="5" type="primary">kch_3</name>
    <name evidence="5" type="ORF">UC8_16560</name>
</gene>
<keyword evidence="2" id="KW-1133">Transmembrane helix</keyword>
<comment type="subcellular location">
    <subcellularLocation>
        <location evidence="1">Cell membrane</location>
        <topology evidence="1">Multi-pass membrane protein</topology>
    </subcellularLocation>
</comment>
<dbReference type="PANTHER" id="PTHR43833:SF9">
    <property type="entry name" value="POTASSIUM CHANNEL PROTEIN YUGO-RELATED"/>
    <property type="match status" value="1"/>
</dbReference>
<evidence type="ECO:0000313" key="5">
    <source>
        <dbReference type="EMBL" id="QEG39660.1"/>
    </source>
</evidence>
<organism evidence="5 6">
    <name type="scientific">Roseimaritima ulvae</name>
    <dbReference type="NCBI Taxonomy" id="980254"/>
    <lineage>
        <taxon>Bacteria</taxon>
        <taxon>Pseudomonadati</taxon>
        <taxon>Planctomycetota</taxon>
        <taxon>Planctomycetia</taxon>
        <taxon>Pirellulales</taxon>
        <taxon>Pirellulaceae</taxon>
        <taxon>Roseimaritima</taxon>
    </lineage>
</organism>
<evidence type="ECO:0000259" key="4">
    <source>
        <dbReference type="PROSITE" id="PS51202"/>
    </source>
</evidence>
<sequence length="341" mass="37455">MRSARSHDSPLQRITRGAAVLGAIFAISVLGYRFIGGYPWTESIWMVVITISTVGFSERSTLPIGVQLWTIGVILFGISASVYAVGGLIQWMLEGELERLLGNRRMTQELNQLNRHVIICGFGRMGNALAEDLQHAGRAVVVIDDDPEACEATQSAGYASVLGDATDEDVLREARIDRASALVTVLPSDAENVFITLTARNLNDQLQIVARAEQLSTESKLRQAGANRVVLPTMLGARQISRMVTRPATAELFDLVSEAKLEDVELDEIAIQSDSPLIGQTIGETELHSQHKLLAVAIKSSSGEMVFNPNVTHRLDAQDIVLVLGHRHDIDKYRKRLERHT</sequence>
<dbReference type="SUPFAM" id="SSF116726">
    <property type="entry name" value="TrkA C-terminal domain-like"/>
    <property type="match status" value="1"/>
</dbReference>
<dbReference type="Pfam" id="PF02254">
    <property type="entry name" value="TrkA_N"/>
    <property type="match status" value="1"/>
</dbReference>
<dbReference type="Pfam" id="PF02080">
    <property type="entry name" value="TrkA_C"/>
    <property type="match status" value="1"/>
</dbReference>
<keyword evidence="5" id="KW-0813">Transport</keyword>
<evidence type="ECO:0000313" key="6">
    <source>
        <dbReference type="Proteomes" id="UP000325286"/>
    </source>
</evidence>
<dbReference type="GO" id="GO:0006813">
    <property type="term" value="P:potassium ion transport"/>
    <property type="evidence" value="ECO:0007669"/>
    <property type="project" value="InterPro"/>
</dbReference>
<dbReference type="KEGG" id="rul:UC8_16560"/>
<dbReference type="PROSITE" id="PS51202">
    <property type="entry name" value="RCK_C"/>
    <property type="match status" value="1"/>
</dbReference>
<dbReference type="Gene3D" id="3.30.70.1450">
    <property type="entry name" value="Regulator of K+ conductance, C-terminal domain"/>
    <property type="match status" value="1"/>
</dbReference>
<reference evidence="5 6" key="1">
    <citation type="submission" date="2019-08" db="EMBL/GenBank/DDBJ databases">
        <title>Deep-cultivation of Planctomycetes and their phenomic and genomic characterization uncovers novel biology.</title>
        <authorList>
            <person name="Wiegand S."/>
            <person name="Jogler M."/>
            <person name="Boedeker C."/>
            <person name="Pinto D."/>
            <person name="Vollmers J."/>
            <person name="Rivas-Marin E."/>
            <person name="Kohn T."/>
            <person name="Peeters S.H."/>
            <person name="Heuer A."/>
            <person name="Rast P."/>
            <person name="Oberbeckmann S."/>
            <person name="Bunk B."/>
            <person name="Jeske O."/>
            <person name="Meyerdierks A."/>
            <person name="Storesund J.E."/>
            <person name="Kallscheuer N."/>
            <person name="Luecker S."/>
            <person name="Lage O.M."/>
            <person name="Pohl T."/>
            <person name="Merkel B.J."/>
            <person name="Hornburger P."/>
            <person name="Mueller R.-W."/>
            <person name="Bruemmer F."/>
            <person name="Labrenz M."/>
            <person name="Spormann A.M."/>
            <person name="Op den Camp H."/>
            <person name="Overmann J."/>
            <person name="Amann R."/>
            <person name="Jetten M.S.M."/>
            <person name="Mascher T."/>
            <person name="Medema M.H."/>
            <person name="Devos D.P."/>
            <person name="Kaster A.-K."/>
            <person name="Ovreas L."/>
            <person name="Rohde M."/>
            <person name="Galperin M.Y."/>
            <person name="Jogler C."/>
        </authorList>
    </citation>
    <scope>NUCLEOTIDE SEQUENCE [LARGE SCALE GENOMIC DNA]</scope>
    <source>
        <strain evidence="5 6">UC8</strain>
    </source>
</reference>
<protein>
    <submittedName>
        <fullName evidence="5">Voltage-gated potassium channel Kch</fullName>
    </submittedName>
</protein>
<dbReference type="Gene3D" id="1.10.287.70">
    <property type="match status" value="1"/>
</dbReference>
<feature type="transmembrane region" description="Helical" evidence="2">
    <location>
        <begin position="14"/>
        <end position="32"/>
    </location>
</feature>
<dbReference type="GO" id="GO:0008324">
    <property type="term" value="F:monoatomic cation transmembrane transporter activity"/>
    <property type="evidence" value="ECO:0007669"/>
    <property type="project" value="InterPro"/>
</dbReference>
<dbReference type="InterPro" id="IPR036291">
    <property type="entry name" value="NAD(P)-bd_dom_sf"/>
</dbReference>
<dbReference type="SUPFAM" id="SSF51735">
    <property type="entry name" value="NAD(P)-binding Rossmann-fold domains"/>
    <property type="match status" value="1"/>
</dbReference>
<proteinExistence type="predicted"/>
<keyword evidence="6" id="KW-1185">Reference proteome</keyword>
<feature type="domain" description="RCK C-terminal" evidence="4">
    <location>
        <begin position="253"/>
        <end position="339"/>
    </location>
</feature>
<dbReference type="InterPro" id="IPR006037">
    <property type="entry name" value="RCK_C"/>
</dbReference>
<dbReference type="InterPro" id="IPR050721">
    <property type="entry name" value="Trk_Ktr_HKT_K-transport"/>
</dbReference>
<accession>A0A5B9QPQ8</accession>
<dbReference type="InterPro" id="IPR013099">
    <property type="entry name" value="K_chnl_dom"/>
</dbReference>
<evidence type="ECO:0000256" key="2">
    <source>
        <dbReference type="SAM" id="Phobius"/>
    </source>
</evidence>
<dbReference type="Gene3D" id="3.40.50.720">
    <property type="entry name" value="NAD(P)-binding Rossmann-like Domain"/>
    <property type="match status" value="1"/>
</dbReference>
<dbReference type="Pfam" id="PF07885">
    <property type="entry name" value="Ion_trans_2"/>
    <property type="match status" value="1"/>
</dbReference>
<dbReference type="InterPro" id="IPR036721">
    <property type="entry name" value="RCK_C_sf"/>
</dbReference>
<evidence type="ECO:0000259" key="3">
    <source>
        <dbReference type="PROSITE" id="PS51201"/>
    </source>
</evidence>
<dbReference type="SUPFAM" id="SSF81324">
    <property type="entry name" value="Voltage-gated potassium channels"/>
    <property type="match status" value="1"/>
</dbReference>
<dbReference type="InterPro" id="IPR003148">
    <property type="entry name" value="RCK_N"/>
</dbReference>
<dbReference type="RefSeq" id="WP_068133288.1">
    <property type="nucleotide sequence ID" value="NZ_CP042914.1"/>
</dbReference>
<keyword evidence="5" id="KW-0407">Ion channel</keyword>
<dbReference type="PANTHER" id="PTHR43833">
    <property type="entry name" value="POTASSIUM CHANNEL PROTEIN 2-RELATED-RELATED"/>
    <property type="match status" value="1"/>
</dbReference>
<feature type="domain" description="RCK N-terminal" evidence="3">
    <location>
        <begin position="114"/>
        <end position="231"/>
    </location>
</feature>
<dbReference type="PROSITE" id="PS51201">
    <property type="entry name" value="RCK_N"/>
    <property type="match status" value="1"/>
</dbReference>